<dbReference type="InterPro" id="IPR023009">
    <property type="entry name" value="Tyrosine_recombinase_XerC/XerD"/>
</dbReference>
<keyword evidence="5 9" id="KW-0229">DNA integration</keyword>
<dbReference type="CDD" id="cd00798">
    <property type="entry name" value="INT_XerDC_C"/>
    <property type="match status" value="1"/>
</dbReference>
<feature type="active site" evidence="9">
    <location>
        <position position="241"/>
    </location>
</feature>
<dbReference type="GO" id="GO:0003677">
    <property type="term" value="F:DNA binding"/>
    <property type="evidence" value="ECO:0007669"/>
    <property type="project" value="UniProtKB-UniRule"/>
</dbReference>
<evidence type="ECO:0000256" key="6">
    <source>
        <dbReference type="ARBA" id="ARBA00023125"/>
    </source>
</evidence>
<keyword evidence="6 9" id="KW-0238">DNA-binding</keyword>
<dbReference type="PANTHER" id="PTHR30349:SF81">
    <property type="entry name" value="TYROSINE RECOMBINASE XERC"/>
    <property type="match status" value="1"/>
</dbReference>
<proteinExistence type="inferred from homology"/>
<dbReference type="HAMAP" id="MF_01808">
    <property type="entry name" value="Recomb_XerC_XerD"/>
    <property type="match status" value="1"/>
</dbReference>
<dbReference type="GO" id="GO:0006313">
    <property type="term" value="P:DNA transposition"/>
    <property type="evidence" value="ECO:0007669"/>
    <property type="project" value="UniProtKB-UniRule"/>
</dbReference>
<dbReference type="PROSITE" id="PS51900">
    <property type="entry name" value="CB"/>
    <property type="match status" value="1"/>
</dbReference>
<evidence type="ECO:0000256" key="4">
    <source>
        <dbReference type="ARBA" id="ARBA00022829"/>
    </source>
</evidence>
<evidence type="ECO:0000256" key="5">
    <source>
        <dbReference type="ARBA" id="ARBA00022908"/>
    </source>
</evidence>
<dbReference type="InterPro" id="IPR013762">
    <property type="entry name" value="Integrase-like_cat_sf"/>
</dbReference>
<evidence type="ECO:0000256" key="3">
    <source>
        <dbReference type="ARBA" id="ARBA00022618"/>
    </source>
</evidence>
<sequence>MNDIDDHLAYLRYERGKAAQTLATYRRLLYQFAEAHRDRDLHALEPRDLQNYLIKTLGGGKYSPATLNQHRAALRSYYRWLHRLRGLPTDPAAALKLPRQARQPLPDALTPEQITTLLEAPATDNPNLIRDHTILELFYSAGLRLAELASLDNRDLGPDSEHHIIRGKGGVERLIFIGSKAREALARWQTVRGQLLKKADEPALFLNKNGGRLTERGIALRLKAYAAERLPGVNVHPHMLRHTFASHILQSSGDLRSVQELLGHKNLATTQIYTHLDYQHLARTYDEKHPRAKKKRDGETS</sequence>
<comment type="similarity">
    <text evidence="9">Belongs to the 'phage' integrase family. XerC subfamily.</text>
</comment>
<dbReference type="Pfam" id="PF00589">
    <property type="entry name" value="Phage_integrase"/>
    <property type="match status" value="1"/>
</dbReference>
<accession>A0A1C3H217</accession>
<protein>
    <recommendedName>
        <fullName evidence="9">Tyrosine recombinase XerC</fullName>
    </recommendedName>
</protein>
<keyword evidence="4 9" id="KW-0159">Chromosome partition</keyword>
<comment type="subunit">
    <text evidence="9">Forms a cyclic heterotetrameric complex composed of two molecules of XerC and two molecules of XerD.</text>
</comment>
<organism evidence="12 13">
    <name type="scientific">Cardiobacterium hominis</name>
    <dbReference type="NCBI Taxonomy" id="2718"/>
    <lineage>
        <taxon>Bacteria</taxon>
        <taxon>Pseudomonadati</taxon>
        <taxon>Pseudomonadota</taxon>
        <taxon>Gammaproteobacteria</taxon>
        <taxon>Cardiobacteriales</taxon>
        <taxon>Cardiobacteriaceae</taxon>
        <taxon>Cardiobacterium</taxon>
    </lineage>
</organism>
<dbReference type="EMBL" id="FKLO01000016">
    <property type="protein sequence ID" value="SAM57270.1"/>
    <property type="molecule type" value="Genomic_DNA"/>
</dbReference>
<keyword evidence="8 9" id="KW-0131">Cell cycle</keyword>
<name>A0A1C3H217_9GAMM</name>
<evidence type="ECO:0000256" key="2">
    <source>
        <dbReference type="ARBA" id="ARBA00022490"/>
    </source>
</evidence>
<keyword evidence="7 9" id="KW-0233">DNA recombination</keyword>
<dbReference type="InterPro" id="IPR050090">
    <property type="entry name" value="Tyrosine_recombinase_XerCD"/>
</dbReference>
<keyword evidence="3 9" id="KW-0132">Cell division</keyword>
<evidence type="ECO:0000256" key="1">
    <source>
        <dbReference type="ARBA" id="ARBA00004496"/>
    </source>
</evidence>
<dbReference type="Gene3D" id="1.10.443.10">
    <property type="entry name" value="Intergrase catalytic core"/>
    <property type="match status" value="1"/>
</dbReference>
<feature type="active site" evidence="9">
    <location>
        <position position="144"/>
    </location>
</feature>
<feature type="active site" evidence="9">
    <location>
        <position position="168"/>
    </location>
</feature>
<evidence type="ECO:0000256" key="9">
    <source>
        <dbReference type="HAMAP-Rule" id="MF_01808"/>
    </source>
</evidence>
<dbReference type="GO" id="GO:0009037">
    <property type="term" value="F:tyrosine-based site-specific recombinase activity"/>
    <property type="evidence" value="ECO:0007669"/>
    <property type="project" value="UniProtKB-UniRule"/>
</dbReference>
<feature type="active site" description="O-(3'-phospho-DNA)-tyrosine intermediate" evidence="9">
    <location>
        <position position="273"/>
    </location>
</feature>
<reference evidence="13" key="1">
    <citation type="submission" date="2016-04" db="EMBL/GenBank/DDBJ databases">
        <authorList>
            <person name="Tagini F."/>
        </authorList>
    </citation>
    <scope>NUCLEOTIDE SEQUENCE [LARGE SCALE GENOMIC DNA]</scope>
    <source>
        <strain evidence="13">CHUV0807</strain>
    </source>
</reference>
<evidence type="ECO:0000256" key="8">
    <source>
        <dbReference type="ARBA" id="ARBA00023306"/>
    </source>
</evidence>
<feature type="domain" description="Core-binding (CB)" evidence="11">
    <location>
        <begin position="1"/>
        <end position="82"/>
    </location>
</feature>
<feature type="active site" evidence="9">
    <location>
        <position position="238"/>
    </location>
</feature>
<gene>
    <name evidence="9" type="primary">xerC</name>
    <name evidence="12" type="ORF">CHUV0807_0250</name>
</gene>
<evidence type="ECO:0000313" key="12">
    <source>
        <dbReference type="EMBL" id="SAM57270.1"/>
    </source>
</evidence>
<dbReference type="GO" id="GO:0051301">
    <property type="term" value="P:cell division"/>
    <property type="evidence" value="ECO:0007669"/>
    <property type="project" value="UniProtKB-KW"/>
</dbReference>
<evidence type="ECO:0000259" key="10">
    <source>
        <dbReference type="PROSITE" id="PS51898"/>
    </source>
</evidence>
<comment type="function">
    <text evidence="9">Site-specific tyrosine recombinase, which acts by catalyzing the cutting and rejoining of the recombining DNA molecules. The XerC-XerD complex is essential to convert dimers of the bacterial chromosome into monomers to permit their segregation at cell division. It also contributes to the segregational stability of plasmids.</text>
</comment>
<feature type="domain" description="Tyr recombinase" evidence="10">
    <location>
        <begin position="104"/>
        <end position="286"/>
    </location>
</feature>
<dbReference type="Gene3D" id="1.10.150.130">
    <property type="match status" value="1"/>
</dbReference>
<evidence type="ECO:0000256" key="7">
    <source>
        <dbReference type="ARBA" id="ARBA00023172"/>
    </source>
</evidence>
<evidence type="ECO:0000313" key="13">
    <source>
        <dbReference type="Proteomes" id="UP000190837"/>
    </source>
</evidence>
<comment type="subcellular location">
    <subcellularLocation>
        <location evidence="1 9">Cytoplasm</location>
    </subcellularLocation>
</comment>
<dbReference type="SUPFAM" id="SSF56349">
    <property type="entry name" value="DNA breaking-rejoining enzymes"/>
    <property type="match status" value="1"/>
</dbReference>
<dbReference type="InterPro" id="IPR004107">
    <property type="entry name" value="Integrase_SAM-like_N"/>
</dbReference>
<feature type="active site" evidence="9">
    <location>
        <position position="264"/>
    </location>
</feature>
<dbReference type="InterPro" id="IPR010998">
    <property type="entry name" value="Integrase_recombinase_N"/>
</dbReference>
<dbReference type="Pfam" id="PF02899">
    <property type="entry name" value="Phage_int_SAM_1"/>
    <property type="match status" value="1"/>
</dbReference>
<dbReference type="InterPro" id="IPR044068">
    <property type="entry name" value="CB"/>
</dbReference>
<dbReference type="InterPro" id="IPR011010">
    <property type="entry name" value="DNA_brk_join_enz"/>
</dbReference>
<dbReference type="GO" id="GO:0005737">
    <property type="term" value="C:cytoplasm"/>
    <property type="evidence" value="ECO:0007669"/>
    <property type="project" value="UniProtKB-SubCell"/>
</dbReference>
<keyword evidence="2 9" id="KW-0963">Cytoplasm</keyword>
<dbReference type="Proteomes" id="UP000190837">
    <property type="component" value="Unassembled WGS sequence"/>
</dbReference>
<dbReference type="GO" id="GO:0007059">
    <property type="term" value="P:chromosome segregation"/>
    <property type="evidence" value="ECO:0007669"/>
    <property type="project" value="UniProtKB-UniRule"/>
</dbReference>
<dbReference type="PROSITE" id="PS51898">
    <property type="entry name" value="TYR_RECOMBINASE"/>
    <property type="match status" value="1"/>
</dbReference>
<dbReference type="PANTHER" id="PTHR30349">
    <property type="entry name" value="PHAGE INTEGRASE-RELATED"/>
    <property type="match status" value="1"/>
</dbReference>
<dbReference type="RefSeq" id="WP_079539027.1">
    <property type="nucleotide sequence ID" value="NZ_FKLO01000016.1"/>
</dbReference>
<dbReference type="InterPro" id="IPR002104">
    <property type="entry name" value="Integrase_catalytic"/>
</dbReference>
<dbReference type="AlphaFoldDB" id="A0A1C3H217"/>
<evidence type="ECO:0000259" key="11">
    <source>
        <dbReference type="PROSITE" id="PS51900"/>
    </source>
</evidence>